<feature type="transmembrane region" description="Helical" evidence="4">
    <location>
        <begin position="277"/>
        <end position="299"/>
    </location>
</feature>
<reference evidence="5" key="1">
    <citation type="submission" date="2022-07" db="EMBL/GenBank/DDBJ databases">
        <authorList>
            <person name="Kouya T."/>
            <person name="Ishiyama Y."/>
        </authorList>
    </citation>
    <scope>NUCLEOTIDE SEQUENCE</scope>
    <source>
        <strain evidence="5">WR16-4</strain>
    </source>
</reference>
<keyword evidence="2" id="KW-0328">Glycosyltransferase</keyword>
<keyword evidence="4" id="KW-1133">Transmembrane helix</keyword>
<dbReference type="AlphaFoldDB" id="A0A9W6ET90"/>
<dbReference type="InterPro" id="IPR029044">
    <property type="entry name" value="Nucleotide-diphossugar_trans"/>
</dbReference>
<proteinExistence type="inferred from homology"/>
<evidence type="ECO:0000313" key="5">
    <source>
        <dbReference type="EMBL" id="GLB47242.1"/>
    </source>
</evidence>
<dbReference type="Gene3D" id="3.90.550.10">
    <property type="entry name" value="Spore Coat Polysaccharide Biosynthesis Protein SpsA, Chain A"/>
    <property type="match status" value="1"/>
</dbReference>
<reference evidence="5" key="2">
    <citation type="journal article" date="2023" name="PLoS ONE">
        <title>Philodulcilactobacillus myokoensis gen. nov., sp. nov., a fructophilic, acidophilic, and agar-phobic lactic acid bacterium isolated from fermented vegetable extracts.</title>
        <authorList>
            <person name="Kouya T."/>
            <person name="Ishiyama Y."/>
            <person name="Ohashi S."/>
            <person name="Kumakubo R."/>
            <person name="Yamazaki T."/>
            <person name="Otaki T."/>
        </authorList>
    </citation>
    <scope>NUCLEOTIDE SEQUENCE</scope>
    <source>
        <strain evidence="5">WR16-4</strain>
    </source>
</reference>
<sequence length="377" mass="43126">MIYRNKYEKPSKTLKKRPLVSILVPAHNEHDTLQSAVDSISKLNYKNFELVLIDDKSSDDTLRIMGKIKREYSKLFPIKIVKIPVNQGKANAMNQGSKHADGEYIMGIDADSILDRNSLNIIVDELNRHPDVGAVAGKPVVRNRTTVLGRLQLLEYVGVIDIIKKAQSFITGRITTVSGVIVGFRKKAIQDVHGWNPKVMTEDIDITWRLYRHNWEVRYDPNIVCWILVPENIKNLIKQRRRWARGGLEVLFNNRDMLLHGAISERLLLTETIVSDVWAILTTLSTISYVFSLFTVHAVQLDGDVLLVLLLISCLQFLIGFFSSRKNAYMQFVDLLLVPIYVIFYWMINLISCIAAIISFILDPQHIGTWRSPDRGR</sequence>
<dbReference type="GO" id="GO:0016757">
    <property type="term" value="F:glycosyltransferase activity"/>
    <property type="evidence" value="ECO:0007669"/>
    <property type="project" value="UniProtKB-KW"/>
</dbReference>
<dbReference type="PANTHER" id="PTHR43630">
    <property type="entry name" value="POLY-BETA-1,6-N-ACETYL-D-GLUCOSAMINE SYNTHASE"/>
    <property type="match status" value="1"/>
</dbReference>
<protein>
    <submittedName>
        <fullName evidence="5">Glycosyl transferase</fullName>
    </submittedName>
</protein>
<accession>A0A9W6ET90</accession>
<dbReference type="CDD" id="cd06423">
    <property type="entry name" value="CESA_like"/>
    <property type="match status" value="1"/>
</dbReference>
<keyword evidence="4" id="KW-0472">Membrane</keyword>
<feature type="transmembrane region" description="Helical" evidence="4">
    <location>
        <begin position="335"/>
        <end position="362"/>
    </location>
</feature>
<feature type="transmembrane region" description="Helical" evidence="4">
    <location>
        <begin position="305"/>
        <end position="323"/>
    </location>
</feature>
<keyword evidence="6" id="KW-1185">Reference proteome</keyword>
<evidence type="ECO:0000256" key="3">
    <source>
        <dbReference type="ARBA" id="ARBA00022679"/>
    </source>
</evidence>
<keyword evidence="4" id="KW-0812">Transmembrane</keyword>
<dbReference type="Proteomes" id="UP001144204">
    <property type="component" value="Unassembled WGS sequence"/>
</dbReference>
<comment type="similarity">
    <text evidence="1">Belongs to the glycosyltransferase 2 family.</text>
</comment>
<gene>
    <name evidence="5" type="primary">icaA</name>
    <name evidence="5" type="ORF">WR164_12210</name>
</gene>
<evidence type="ECO:0000256" key="2">
    <source>
        <dbReference type="ARBA" id="ARBA00022676"/>
    </source>
</evidence>
<dbReference type="EMBL" id="BRPL01000002">
    <property type="protein sequence ID" value="GLB47242.1"/>
    <property type="molecule type" value="Genomic_DNA"/>
</dbReference>
<dbReference type="Pfam" id="PF13641">
    <property type="entry name" value="Glyco_tranf_2_3"/>
    <property type="match status" value="1"/>
</dbReference>
<comment type="caution">
    <text evidence="5">The sequence shown here is derived from an EMBL/GenBank/DDBJ whole genome shotgun (WGS) entry which is preliminary data.</text>
</comment>
<dbReference type="PANTHER" id="PTHR43630:SF1">
    <property type="entry name" value="POLY-BETA-1,6-N-ACETYL-D-GLUCOSAMINE SYNTHASE"/>
    <property type="match status" value="1"/>
</dbReference>
<evidence type="ECO:0000313" key="6">
    <source>
        <dbReference type="Proteomes" id="UP001144204"/>
    </source>
</evidence>
<organism evidence="5 6">
    <name type="scientific">Philodulcilactobacillus myokoensis</name>
    <dbReference type="NCBI Taxonomy" id="2929573"/>
    <lineage>
        <taxon>Bacteria</taxon>
        <taxon>Bacillati</taxon>
        <taxon>Bacillota</taxon>
        <taxon>Bacilli</taxon>
        <taxon>Lactobacillales</taxon>
        <taxon>Lactobacillaceae</taxon>
        <taxon>Philodulcilactobacillus</taxon>
    </lineage>
</organism>
<dbReference type="SUPFAM" id="SSF53448">
    <property type="entry name" value="Nucleotide-diphospho-sugar transferases"/>
    <property type="match status" value="1"/>
</dbReference>
<evidence type="ECO:0000256" key="4">
    <source>
        <dbReference type="SAM" id="Phobius"/>
    </source>
</evidence>
<name>A0A9W6ET90_9LACO</name>
<evidence type="ECO:0000256" key="1">
    <source>
        <dbReference type="ARBA" id="ARBA00006739"/>
    </source>
</evidence>
<keyword evidence="3 5" id="KW-0808">Transferase</keyword>